<sequence length="133" mass="14222">MSMTHTGGTDLLNLAERRMSWLQNRESVLAGNVANANTPHYSPKDVSPFQGVLENAHTIALKRTQPGHMLGPAGETHARKQGGRASLDGNRVVLEDELGKIAQTSDQQRFATTVYGRYMGLYGMALGAGGGGQ</sequence>
<comment type="caution">
    <text evidence="3">The sequence shown here is derived from an EMBL/GenBank/DDBJ whole genome shotgun (WGS) entry which is preliminary data.</text>
</comment>
<evidence type="ECO:0000256" key="1">
    <source>
        <dbReference type="ARBA" id="ARBA00004117"/>
    </source>
</evidence>
<dbReference type="RefSeq" id="WP_182081965.1">
    <property type="nucleotide sequence ID" value="NZ_NWUS01000002.1"/>
</dbReference>
<keyword evidence="3" id="KW-0969">Cilium</keyword>
<gene>
    <name evidence="3" type="ORF">CPA57_06175</name>
</gene>
<name>A0ABR5ZNP4_9PROT</name>
<dbReference type="InterPro" id="IPR001444">
    <property type="entry name" value="Flag_bb_rod_N"/>
</dbReference>
<evidence type="ECO:0000313" key="3">
    <source>
        <dbReference type="EMBL" id="MBA5725862.1"/>
    </source>
</evidence>
<keyword evidence="3" id="KW-0282">Flagellum</keyword>
<comment type="subcellular location">
    <subcellularLocation>
        <location evidence="1">Bacterial flagellum basal body</location>
    </subcellularLocation>
</comment>
<reference evidence="3 4" key="1">
    <citation type="submission" date="2017-09" db="EMBL/GenBank/DDBJ databases">
        <authorList>
            <person name="Jakob F."/>
        </authorList>
    </citation>
    <scope>NUCLEOTIDE SEQUENCE [LARGE SCALE GENOMIC DNA]</scope>
    <source>
        <strain evidence="3 4">TMW 2.1880</strain>
    </source>
</reference>
<evidence type="ECO:0000313" key="4">
    <source>
        <dbReference type="Proteomes" id="UP001516390"/>
    </source>
</evidence>
<dbReference type="Pfam" id="PF00460">
    <property type="entry name" value="Flg_bb_rod"/>
    <property type="match status" value="1"/>
</dbReference>
<dbReference type="Proteomes" id="UP001516390">
    <property type="component" value="Unassembled WGS sequence"/>
</dbReference>
<keyword evidence="4" id="KW-1185">Reference proteome</keyword>
<evidence type="ECO:0000259" key="2">
    <source>
        <dbReference type="Pfam" id="PF00460"/>
    </source>
</evidence>
<keyword evidence="3" id="KW-0966">Cell projection</keyword>
<organism evidence="3 4">
    <name type="scientific">Bombella favorum</name>
    <dbReference type="NCBI Taxonomy" id="2039164"/>
    <lineage>
        <taxon>Bacteria</taxon>
        <taxon>Pseudomonadati</taxon>
        <taxon>Pseudomonadota</taxon>
        <taxon>Alphaproteobacteria</taxon>
        <taxon>Acetobacterales</taxon>
        <taxon>Acetobacteraceae</taxon>
        <taxon>Bombella</taxon>
    </lineage>
</organism>
<accession>A0ABR5ZNP4</accession>
<dbReference type="EMBL" id="NWUS01000002">
    <property type="protein sequence ID" value="MBA5725862.1"/>
    <property type="molecule type" value="Genomic_DNA"/>
</dbReference>
<proteinExistence type="predicted"/>
<protein>
    <submittedName>
        <fullName evidence="3">Flagellar biosynthesis protein FlgB</fullName>
    </submittedName>
</protein>
<feature type="domain" description="Flagellar basal body rod protein N-terminal" evidence="2">
    <location>
        <begin position="12"/>
        <end position="40"/>
    </location>
</feature>